<comment type="caution">
    <text evidence="1">The sequence shown here is derived from an EMBL/GenBank/DDBJ whole genome shotgun (WGS) entry which is preliminary data.</text>
</comment>
<protein>
    <submittedName>
        <fullName evidence="1">Uncharacterized protein</fullName>
    </submittedName>
</protein>
<dbReference type="EMBL" id="JAZEWV010000039">
    <property type="protein sequence ID" value="MEE4546080.1"/>
    <property type="molecule type" value="Genomic_DNA"/>
</dbReference>
<name>A0ABU7PJR3_9ACTN</name>
<reference evidence="1 2" key="1">
    <citation type="submission" date="2023-12" db="EMBL/GenBank/DDBJ databases">
        <title>Streptomyces sp. V4-01.</title>
        <authorList>
            <person name="Somphong A."/>
            <person name="Phongsopitanun W."/>
        </authorList>
    </citation>
    <scope>NUCLEOTIDE SEQUENCE [LARGE SCALE GENOMIC DNA]</scope>
    <source>
        <strain evidence="1 2">V4-01</strain>
    </source>
</reference>
<dbReference type="Proteomes" id="UP001344658">
    <property type="component" value="Unassembled WGS sequence"/>
</dbReference>
<organism evidence="1 2">
    <name type="scientific">Actinacidiphila polyblastidii</name>
    <dbReference type="NCBI Taxonomy" id="3110430"/>
    <lineage>
        <taxon>Bacteria</taxon>
        <taxon>Bacillati</taxon>
        <taxon>Actinomycetota</taxon>
        <taxon>Actinomycetes</taxon>
        <taxon>Kitasatosporales</taxon>
        <taxon>Streptomycetaceae</taxon>
        <taxon>Actinacidiphila</taxon>
    </lineage>
</organism>
<evidence type="ECO:0000313" key="2">
    <source>
        <dbReference type="Proteomes" id="UP001344658"/>
    </source>
</evidence>
<gene>
    <name evidence="1" type="ORF">V2S66_29450</name>
</gene>
<accession>A0ABU7PJR3</accession>
<proteinExistence type="predicted"/>
<keyword evidence="2" id="KW-1185">Reference proteome</keyword>
<evidence type="ECO:0000313" key="1">
    <source>
        <dbReference type="EMBL" id="MEE4546080.1"/>
    </source>
</evidence>
<dbReference type="RefSeq" id="WP_330799785.1">
    <property type="nucleotide sequence ID" value="NZ_JAZEWV010000039.1"/>
</dbReference>
<sequence>MGNTQAWPLMRTTDVSEAFDLAERLLAVASWYDPTWCNLEAWARSSDVLERLADGFPEARAQPYGEGVGGLPVSLSLRVASVVEARETLTAWADITRCYVLWHNLKWPALPELGWEHEEYKYAELQIACNSGDIHCSEWTAEHTVFVHARPGDEARPAWLAAQVGAGIVGPPEPGW</sequence>